<dbReference type="EMBL" id="WQLV01000012">
    <property type="protein sequence ID" value="MVO17518.1"/>
    <property type="molecule type" value="Genomic_DNA"/>
</dbReference>
<organism evidence="1 2">
    <name type="scientific">Parasedimentitalea huanghaiensis</name>
    <dbReference type="NCBI Taxonomy" id="2682100"/>
    <lineage>
        <taxon>Bacteria</taxon>
        <taxon>Pseudomonadati</taxon>
        <taxon>Pseudomonadota</taxon>
        <taxon>Alphaproteobacteria</taxon>
        <taxon>Rhodobacterales</taxon>
        <taxon>Paracoccaceae</taxon>
        <taxon>Parasedimentitalea</taxon>
    </lineage>
</organism>
<reference evidence="1 2" key="1">
    <citation type="submission" date="2019-12" db="EMBL/GenBank/DDBJ databases">
        <authorList>
            <person name="Zhang Y.-J."/>
        </authorList>
    </citation>
    <scope>NUCLEOTIDE SEQUENCE [LARGE SCALE GENOMIC DNA]</scope>
    <source>
        <strain evidence="1 2">CY05</strain>
    </source>
</reference>
<dbReference type="InterPro" id="IPR038577">
    <property type="entry name" value="GT10-like_C_sf"/>
</dbReference>
<dbReference type="Gene3D" id="3.40.50.11660">
    <property type="entry name" value="Glycosyl transferase family 10, C-terminal domain"/>
    <property type="match status" value="1"/>
</dbReference>
<dbReference type="RefSeq" id="WP_157023816.1">
    <property type="nucleotide sequence ID" value="NZ_WQLV01000012.1"/>
</dbReference>
<accession>A0A6L6WK13</accession>
<evidence type="ECO:0008006" key="3">
    <source>
        <dbReference type="Google" id="ProtNLM"/>
    </source>
</evidence>
<sequence length="286" mass="33013">MSDPAIAVLPYGDHLDAGFGDRPLSELNWPLGCPERLHGKFVRDLASSDHLIVYPEKKTHFKLKWHCPAHVSMMVVEPNVIHGRHLQILRFSHRRFFRVFSYDQDFLSRIPNGIFLPFGTTWVSQWRDLDIKKTSNVSLIASDKRKYTGHKLRHELVDFVRAEHPEVEVMGRGYTPFENKWDGLVPFRYSVVIENVQQRNYFTEKLNDAILCECVPIYWGCPNIGDFMDTSGMVICNTEAEMREAIRSASPDDYLRRLPALKAIKETASEFGFLEERAAKELLASL</sequence>
<proteinExistence type="predicted"/>
<gene>
    <name evidence="1" type="ORF">GO984_17020</name>
</gene>
<evidence type="ECO:0000313" key="2">
    <source>
        <dbReference type="Proteomes" id="UP000478892"/>
    </source>
</evidence>
<name>A0A6L6WK13_9RHOB</name>
<protein>
    <recommendedName>
        <fullName evidence="3">Glycosyltransferase family 10 (Fucosyltransferase) C-term</fullName>
    </recommendedName>
</protein>
<evidence type="ECO:0000313" key="1">
    <source>
        <dbReference type="EMBL" id="MVO17518.1"/>
    </source>
</evidence>
<comment type="caution">
    <text evidence="1">The sequence shown here is derived from an EMBL/GenBank/DDBJ whole genome shotgun (WGS) entry which is preliminary data.</text>
</comment>
<dbReference type="SUPFAM" id="SSF53756">
    <property type="entry name" value="UDP-Glycosyltransferase/glycogen phosphorylase"/>
    <property type="match status" value="1"/>
</dbReference>
<dbReference type="AlphaFoldDB" id="A0A6L6WK13"/>
<keyword evidence="2" id="KW-1185">Reference proteome</keyword>
<dbReference type="Proteomes" id="UP000478892">
    <property type="component" value="Unassembled WGS sequence"/>
</dbReference>